<accession>A0A8S9HJ34</accession>
<gene>
    <name evidence="2" type="ORF">F2Q68_00018123</name>
</gene>
<proteinExistence type="predicted"/>
<protein>
    <submittedName>
        <fullName evidence="2">Uncharacterized protein</fullName>
    </submittedName>
</protein>
<feature type="compositionally biased region" description="Low complexity" evidence="1">
    <location>
        <begin position="29"/>
        <end position="41"/>
    </location>
</feature>
<reference evidence="2" key="1">
    <citation type="submission" date="2019-12" db="EMBL/GenBank/DDBJ databases">
        <title>Genome sequencing and annotation of Brassica cretica.</title>
        <authorList>
            <person name="Studholme D.J."/>
            <person name="Sarris P.F."/>
        </authorList>
    </citation>
    <scope>NUCLEOTIDE SEQUENCE</scope>
    <source>
        <strain evidence="2">PFS-001/15</strain>
        <tissue evidence="2">Leaf</tissue>
    </source>
</reference>
<dbReference type="AlphaFoldDB" id="A0A8S9HJ34"/>
<evidence type="ECO:0000313" key="2">
    <source>
        <dbReference type="EMBL" id="KAF2557969.1"/>
    </source>
</evidence>
<organism evidence="2 3">
    <name type="scientific">Brassica cretica</name>
    <name type="common">Mustard</name>
    <dbReference type="NCBI Taxonomy" id="69181"/>
    <lineage>
        <taxon>Eukaryota</taxon>
        <taxon>Viridiplantae</taxon>
        <taxon>Streptophyta</taxon>
        <taxon>Embryophyta</taxon>
        <taxon>Tracheophyta</taxon>
        <taxon>Spermatophyta</taxon>
        <taxon>Magnoliopsida</taxon>
        <taxon>eudicotyledons</taxon>
        <taxon>Gunneridae</taxon>
        <taxon>Pentapetalae</taxon>
        <taxon>rosids</taxon>
        <taxon>malvids</taxon>
        <taxon>Brassicales</taxon>
        <taxon>Brassicaceae</taxon>
        <taxon>Brassiceae</taxon>
        <taxon>Brassica</taxon>
    </lineage>
</organism>
<evidence type="ECO:0000256" key="1">
    <source>
        <dbReference type="SAM" id="MobiDB-lite"/>
    </source>
</evidence>
<dbReference type="EMBL" id="QGKW02001940">
    <property type="protein sequence ID" value="KAF2557969.1"/>
    <property type="molecule type" value="Genomic_DNA"/>
</dbReference>
<comment type="caution">
    <text evidence="2">The sequence shown here is derived from an EMBL/GenBank/DDBJ whole genome shotgun (WGS) entry which is preliminary data.</text>
</comment>
<feature type="region of interest" description="Disordered" evidence="1">
    <location>
        <begin position="1"/>
        <end position="55"/>
    </location>
</feature>
<sequence length="55" mass="5781">MSVAFTRTAPSSPSPLPPANHPSIHRATPEPIDSSPSSPRSPNLPGPPNLREDQS</sequence>
<dbReference type="Proteomes" id="UP000712281">
    <property type="component" value="Unassembled WGS sequence"/>
</dbReference>
<evidence type="ECO:0000313" key="3">
    <source>
        <dbReference type="Proteomes" id="UP000712281"/>
    </source>
</evidence>
<name>A0A8S9HJ34_BRACR</name>